<evidence type="ECO:0000313" key="8">
    <source>
        <dbReference type="EMBL" id="KAK7737352.1"/>
    </source>
</evidence>
<comment type="subcellular location">
    <subcellularLocation>
        <location evidence="1">Membrane</location>
        <topology evidence="1">Multi-pass membrane protein</topology>
    </subcellularLocation>
</comment>
<keyword evidence="2 6" id="KW-0812">Transmembrane</keyword>
<evidence type="ECO:0000256" key="3">
    <source>
        <dbReference type="ARBA" id="ARBA00022989"/>
    </source>
</evidence>
<keyword evidence="9" id="KW-1185">Reference proteome</keyword>
<dbReference type="PANTHER" id="PTHR33048">
    <property type="entry name" value="PTH11-LIKE INTEGRAL MEMBRANE PROTEIN (AFU_ORTHOLOGUE AFUA_5G11245)"/>
    <property type="match status" value="1"/>
</dbReference>
<dbReference type="Proteomes" id="UP001320245">
    <property type="component" value="Unassembled WGS sequence"/>
</dbReference>
<accession>A0AAN9YD80</accession>
<evidence type="ECO:0000256" key="5">
    <source>
        <dbReference type="ARBA" id="ARBA00038359"/>
    </source>
</evidence>
<feature type="domain" description="Rhodopsin" evidence="7">
    <location>
        <begin position="27"/>
        <end position="193"/>
    </location>
</feature>
<dbReference type="InterPro" id="IPR052337">
    <property type="entry name" value="SAT4-like"/>
</dbReference>
<evidence type="ECO:0000313" key="9">
    <source>
        <dbReference type="Proteomes" id="UP001320245"/>
    </source>
</evidence>
<gene>
    <name evidence="8" type="ORF">SLS53_006655</name>
</gene>
<sequence>MSGMSSEQLAYQEANINDNRGPEIIAVTLIGLNISACLMVRYGAGRHILWLAQHPENIVNMGKAEVPFSYFYDATMAFGKLSALTFIVRTFTTHDPIIRYGSYFLGLYVILWWIAGLLVISLQCQPFSSYWGDPYTCEVSNATSISVAVFDIISDIAVLLLPQRSIWRLQLSFKKKLGLSLMFFFGFWSWLTKAQSSRKGLLSSENSRNVPTDSQSAQVGTWHKLHNMQGVETGSSRFGTAESTERFDFKPLGVFPTQQV</sequence>
<evidence type="ECO:0000256" key="6">
    <source>
        <dbReference type="SAM" id="Phobius"/>
    </source>
</evidence>
<organism evidence="8 9">
    <name type="scientific">Cytospora paraplurivora</name>
    <dbReference type="NCBI Taxonomy" id="2898453"/>
    <lineage>
        <taxon>Eukaryota</taxon>
        <taxon>Fungi</taxon>
        <taxon>Dikarya</taxon>
        <taxon>Ascomycota</taxon>
        <taxon>Pezizomycotina</taxon>
        <taxon>Sordariomycetes</taxon>
        <taxon>Sordariomycetidae</taxon>
        <taxon>Diaporthales</taxon>
        <taxon>Cytosporaceae</taxon>
        <taxon>Cytospora</taxon>
    </lineage>
</organism>
<feature type="transmembrane region" description="Helical" evidence="6">
    <location>
        <begin position="70"/>
        <end position="88"/>
    </location>
</feature>
<keyword evidence="4 6" id="KW-0472">Membrane</keyword>
<evidence type="ECO:0000259" key="7">
    <source>
        <dbReference type="Pfam" id="PF20684"/>
    </source>
</evidence>
<evidence type="ECO:0000256" key="4">
    <source>
        <dbReference type="ARBA" id="ARBA00023136"/>
    </source>
</evidence>
<evidence type="ECO:0000256" key="1">
    <source>
        <dbReference type="ARBA" id="ARBA00004141"/>
    </source>
</evidence>
<evidence type="ECO:0000256" key="2">
    <source>
        <dbReference type="ARBA" id="ARBA00022692"/>
    </source>
</evidence>
<protein>
    <recommendedName>
        <fullName evidence="7">Rhodopsin domain-containing protein</fullName>
    </recommendedName>
</protein>
<feature type="transmembrane region" description="Helical" evidence="6">
    <location>
        <begin position="100"/>
        <end position="122"/>
    </location>
</feature>
<proteinExistence type="inferred from homology"/>
<dbReference type="EMBL" id="JAJSPL020000030">
    <property type="protein sequence ID" value="KAK7737352.1"/>
    <property type="molecule type" value="Genomic_DNA"/>
</dbReference>
<dbReference type="PANTHER" id="PTHR33048:SF8">
    <property type="entry name" value="INTEGRAL MEMBRANE PROTEIN-RELATED"/>
    <property type="match status" value="1"/>
</dbReference>
<dbReference type="AlphaFoldDB" id="A0AAN9YD80"/>
<name>A0AAN9YD80_9PEZI</name>
<keyword evidence="3 6" id="KW-1133">Transmembrane helix</keyword>
<comment type="caution">
    <text evidence="8">The sequence shown here is derived from an EMBL/GenBank/DDBJ whole genome shotgun (WGS) entry which is preliminary data.</text>
</comment>
<feature type="transmembrane region" description="Helical" evidence="6">
    <location>
        <begin position="142"/>
        <end position="161"/>
    </location>
</feature>
<reference evidence="8 9" key="1">
    <citation type="journal article" date="2023" name="PLoS ONE">
        <title>Cytospora paraplurivora sp. nov. isolated from orchards with fruit tree decline syndrome in Ontario, Canada.</title>
        <authorList>
            <person name="Ilyukhin E."/>
            <person name="Nguyen H.D.T."/>
            <person name="Castle A.J."/>
            <person name="Ellouze W."/>
        </authorList>
    </citation>
    <scope>NUCLEOTIDE SEQUENCE [LARGE SCALE GENOMIC DNA]</scope>
    <source>
        <strain evidence="8 9">FDS-564</strain>
    </source>
</reference>
<dbReference type="GO" id="GO:0016020">
    <property type="term" value="C:membrane"/>
    <property type="evidence" value="ECO:0007669"/>
    <property type="project" value="UniProtKB-SubCell"/>
</dbReference>
<dbReference type="Pfam" id="PF20684">
    <property type="entry name" value="Fung_rhodopsin"/>
    <property type="match status" value="1"/>
</dbReference>
<dbReference type="InterPro" id="IPR049326">
    <property type="entry name" value="Rhodopsin_dom_fungi"/>
</dbReference>
<comment type="similarity">
    <text evidence="5">Belongs to the SAT4 family.</text>
</comment>
<feature type="transmembrane region" description="Helical" evidence="6">
    <location>
        <begin position="24"/>
        <end position="44"/>
    </location>
</feature>